<keyword evidence="3" id="KW-1185">Reference proteome</keyword>
<gene>
    <name evidence="2" type="ORF">M0R45_008280</name>
</gene>
<evidence type="ECO:0000313" key="2">
    <source>
        <dbReference type="EMBL" id="KAK9942626.1"/>
    </source>
</evidence>
<dbReference type="EMBL" id="JBEDUW010000002">
    <property type="protein sequence ID" value="KAK9942626.1"/>
    <property type="molecule type" value="Genomic_DNA"/>
</dbReference>
<dbReference type="Proteomes" id="UP001457282">
    <property type="component" value="Unassembled WGS sequence"/>
</dbReference>
<sequence length="95" mass="10068">MVLQHLPWQNPSLHWPRRLLSPLLTAAHSSTSSPSKLATPLTPTPSSSSPNSPPSPSATPPLISLSSPPITSSRPGSWLHAPPELPKITIRACTI</sequence>
<evidence type="ECO:0000313" key="3">
    <source>
        <dbReference type="Proteomes" id="UP001457282"/>
    </source>
</evidence>
<evidence type="ECO:0000256" key="1">
    <source>
        <dbReference type="SAM" id="MobiDB-lite"/>
    </source>
</evidence>
<name>A0AAW1Y299_RUBAR</name>
<feature type="compositionally biased region" description="Low complexity" evidence="1">
    <location>
        <begin position="26"/>
        <end position="50"/>
    </location>
</feature>
<feature type="compositionally biased region" description="Low complexity" evidence="1">
    <location>
        <begin position="60"/>
        <end position="73"/>
    </location>
</feature>
<proteinExistence type="predicted"/>
<comment type="caution">
    <text evidence="2">The sequence shown here is derived from an EMBL/GenBank/DDBJ whole genome shotgun (WGS) entry which is preliminary data.</text>
</comment>
<accession>A0AAW1Y299</accession>
<reference evidence="2 3" key="1">
    <citation type="journal article" date="2023" name="G3 (Bethesda)">
        <title>A chromosome-length genome assembly and annotation of blackberry (Rubus argutus, cv. 'Hillquist').</title>
        <authorList>
            <person name="Bruna T."/>
            <person name="Aryal R."/>
            <person name="Dudchenko O."/>
            <person name="Sargent D.J."/>
            <person name="Mead D."/>
            <person name="Buti M."/>
            <person name="Cavallini A."/>
            <person name="Hytonen T."/>
            <person name="Andres J."/>
            <person name="Pham M."/>
            <person name="Weisz D."/>
            <person name="Mascagni F."/>
            <person name="Usai G."/>
            <person name="Natali L."/>
            <person name="Bassil N."/>
            <person name="Fernandez G.E."/>
            <person name="Lomsadze A."/>
            <person name="Armour M."/>
            <person name="Olukolu B."/>
            <person name="Poorten T."/>
            <person name="Britton C."/>
            <person name="Davik J."/>
            <person name="Ashrafi H."/>
            <person name="Aiden E.L."/>
            <person name="Borodovsky M."/>
            <person name="Worthington M."/>
        </authorList>
    </citation>
    <scope>NUCLEOTIDE SEQUENCE [LARGE SCALE GENOMIC DNA]</scope>
    <source>
        <strain evidence="2">PI 553951</strain>
    </source>
</reference>
<dbReference type="AlphaFoldDB" id="A0AAW1Y299"/>
<organism evidence="2 3">
    <name type="scientific">Rubus argutus</name>
    <name type="common">Southern blackberry</name>
    <dbReference type="NCBI Taxonomy" id="59490"/>
    <lineage>
        <taxon>Eukaryota</taxon>
        <taxon>Viridiplantae</taxon>
        <taxon>Streptophyta</taxon>
        <taxon>Embryophyta</taxon>
        <taxon>Tracheophyta</taxon>
        <taxon>Spermatophyta</taxon>
        <taxon>Magnoliopsida</taxon>
        <taxon>eudicotyledons</taxon>
        <taxon>Gunneridae</taxon>
        <taxon>Pentapetalae</taxon>
        <taxon>rosids</taxon>
        <taxon>fabids</taxon>
        <taxon>Rosales</taxon>
        <taxon>Rosaceae</taxon>
        <taxon>Rosoideae</taxon>
        <taxon>Rosoideae incertae sedis</taxon>
        <taxon>Rubus</taxon>
    </lineage>
</organism>
<feature type="region of interest" description="Disordered" evidence="1">
    <location>
        <begin position="26"/>
        <end position="82"/>
    </location>
</feature>
<protein>
    <submittedName>
        <fullName evidence="2">Uncharacterized protein</fullName>
    </submittedName>
</protein>